<dbReference type="EMBL" id="JMQA01000008">
    <property type="protein sequence ID" value="KFN11560.1"/>
    <property type="molecule type" value="Genomic_DNA"/>
</dbReference>
<dbReference type="STRING" id="44252.DJ90_3772"/>
<accession>A0A090ZMU4</accession>
<dbReference type="Proteomes" id="UP000029278">
    <property type="component" value="Unassembled WGS sequence"/>
</dbReference>
<evidence type="ECO:0000313" key="2">
    <source>
        <dbReference type="EMBL" id="KFN11560.1"/>
    </source>
</evidence>
<feature type="region of interest" description="Disordered" evidence="1">
    <location>
        <begin position="46"/>
        <end position="112"/>
    </location>
</feature>
<comment type="caution">
    <text evidence="2">The sequence shown here is derived from an EMBL/GenBank/DDBJ whole genome shotgun (WGS) entry which is preliminary data.</text>
</comment>
<proteinExistence type="predicted"/>
<name>A0A090ZMU4_PAEMA</name>
<dbReference type="AlphaFoldDB" id="A0A090ZMU4"/>
<sequence length="260" mass="29341">MHSGYGLRAWTPGMDSGAWTPGMDSRHGLPAWTPGTDSGYGLWAWTPGNGTQGLDSRGRTPGHGTRGLDSRGRTPGHGTRGLDSRGRTPGHGTRGLDSRGRTSGESTPATKCKSAGDFCQNLPKTARQMQICSSFPVNRYFFIKWSQNRCIFAFHELKERNLRELQMYFCSWFNGPPSYFSPTLEISNRFTETILKAGLQSEKSNRSQTKRSFAKQKNQIYWIYPIRPPVFRTTNKFYWIYPMSAEGRLTAVPITSNYFK</sequence>
<gene>
    <name evidence="2" type="ORF">DJ90_3772</name>
</gene>
<reference evidence="2 3" key="1">
    <citation type="submission" date="2014-04" db="EMBL/GenBank/DDBJ databases">
        <authorList>
            <person name="Bishop-Lilly K.A."/>
            <person name="Broomall S.M."/>
            <person name="Chain P.S."/>
            <person name="Chertkov O."/>
            <person name="Coyne S.R."/>
            <person name="Daligault H.E."/>
            <person name="Davenport K.W."/>
            <person name="Erkkila T."/>
            <person name="Frey K.G."/>
            <person name="Gibbons H.S."/>
            <person name="Gu W."/>
            <person name="Jaissle J."/>
            <person name="Johnson S.L."/>
            <person name="Koroleva G.I."/>
            <person name="Ladner J.T."/>
            <person name="Lo C.-C."/>
            <person name="Minogue T.D."/>
            <person name="Munk C."/>
            <person name="Palacios G.F."/>
            <person name="Redden C.L."/>
            <person name="Rosenzweig C.N."/>
            <person name="Scholz M.B."/>
            <person name="Teshima H."/>
            <person name="Xu Y."/>
        </authorList>
    </citation>
    <scope>NUCLEOTIDE SEQUENCE [LARGE SCALE GENOMIC DNA]</scope>
    <source>
        <strain evidence="2 3">8244</strain>
    </source>
</reference>
<keyword evidence="3" id="KW-1185">Reference proteome</keyword>
<evidence type="ECO:0000313" key="3">
    <source>
        <dbReference type="Proteomes" id="UP000029278"/>
    </source>
</evidence>
<evidence type="ECO:0000256" key="1">
    <source>
        <dbReference type="SAM" id="MobiDB-lite"/>
    </source>
</evidence>
<dbReference type="HOGENOM" id="CLU_1068949_0_0_9"/>
<protein>
    <submittedName>
        <fullName evidence="2">Uncharacterized protein</fullName>
    </submittedName>
</protein>
<organism evidence="2 3">
    <name type="scientific">Paenibacillus macerans</name>
    <name type="common">Bacillus macerans</name>
    <dbReference type="NCBI Taxonomy" id="44252"/>
    <lineage>
        <taxon>Bacteria</taxon>
        <taxon>Bacillati</taxon>
        <taxon>Bacillota</taxon>
        <taxon>Bacilli</taxon>
        <taxon>Bacillales</taxon>
        <taxon>Paenibacillaceae</taxon>
        <taxon>Paenibacillus</taxon>
    </lineage>
</organism>
<dbReference type="PATRIC" id="fig|44252.3.peg.579"/>